<evidence type="ECO:0000256" key="6">
    <source>
        <dbReference type="ARBA" id="ARBA00018569"/>
    </source>
</evidence>
<comment type="catalytic activity">
    <reaction evidence="1">
        <text>UDP-alpha-D-glucose = UDP-alpha-D-galactose</text>
        <dbReference type="Rhea" id="RHEA:22168"/>
        <dbReference type="ChEBI" id="CHEBI:58885"/>
        <dbReference type="ChEBI" id="CHEBI:66914"/>
        <dbReference type="EC" id="5.1.3.2"/>
    </reaction>
</comment>
<keyword evidence="8" id="KW-0299">Galactose metabolism</keyword>
<evidence type="ECO:0000256" key="3">
    <source>
        <dbReference type="ARBA" id="ARBA00004947"/>
    </source>
</evidence>
<keyword evidence="8" id="KW-0119">Carbohydrate metabolism</keyword>
<dbReference type="AlphaFoldDB" id="A0A4V2JEL6"/>
<name>A0A4V2JEL6_9MICO</name>
<comment type="caution">
    <text evidence="13">The sequence shown here is derived from an EMBL/GenBank/DDBJ whole genome shotgun (WGS) entry which is preliminary data.</text>
</comment>
<evidence type="ECO:0000256" key="4">
    <source>
        <dbReference type="ARBA" id="ARBA00007637"/>
    </source>
</evidence>
<evidence type="ECO:0000256" key="10">
    <source>
        <dbReference type="ARBA" id="ARBA00031367"/>
    </source>
</evidence>
<comment type="similarity">
    <text evidence="4">Belongs to the NAD(P)-dependent epimerase/dehydratase family.</text>
</comment>
<evidence type="ECO:0000259" key="12">
    <source>
        <dbReference type="Pfam" id="PF01370"/>
    </source>
</evidence>
<dbReference type="RefSeq" id="WP_130980130.1">
    <property type="nucleotide sequence ID" value="NZ_SISG01000001.1"/>
</dbReference>
<dbReference type="Gene3D" id="3.90.25.10">
    <property type="entry name" value="UDP-galactose 4-epimerase, domain 1"/>
    <property type="match status" value="1"/>
</dbReference>
<dbReference type="InterPro" id="IPR005886">
    <property type="entry name" value="UDP_G4E"/>
</dbReference>
<dbReference type="GO" id="GO:0006012">
    <property type="term" value="P:galactose metabolic process"/>
    <property type="evidence" value="ECO:0007669"/>
    <property type="project" value="UniProtKB-UniPathway"/>
</dbReference>
<evidence type="ECO:0000256" key="8">
    <source>
        <dbReference type="ARBA" id="ARBA00023144"/>
    </source>
</evidence>
<evidence type="ECO:0000256" key="2">
    <source>
        <dbReference type="ARBA" id="ARBA00001911"/>
    </source>
</evidence>
<dbReference type="GO" id="GO:0003978">
    <property type="term" value="F:UDP-glucose 4-epimerase activity"/>
    <property type="evidence" value="ECO:0007669"/>
    <property type="project" value="UniProtKB-EC"/>
</dbReference>
<evidence type="ECO:0000256" key="9">
    <source>
        <dbReference type="ARBA" id="ARBA00023235"/>
    </source>
</evidence>
<dbReference type="UniPathway" id="UPA00214"/>
<evidence type="ECO:0000256" key="7">
    <source>
        <dbReference type="ARBA" id="ARBA00023027"/>
    </source>
</evidence>
<evidence type="ECO:0000313" key="13">
    <source>
        <dbReference type="EMBL" id="TBN56019.1"/>
    </source>
</evidence>
<evidence type="ECO:0000256" key="5">
    <source>
        <dbReference type="ARBA" id="ARBA00013189"/>
    </source>
</evidence>
<dbReference type="GO" id="GO:0005829">
    <property type="term" value="C:cytosol"/>
    <property type="evidence" value="ECO:0007669"/>
    <property type="project" value="TreeGrafter"/>
</dbReference>
<accession>A0A4V2JEL6</accession>
<reference evidence="14" key="1">
    <citation type="submission" date="2019-02" db="EMBL/GenBank/DDBJ databases">
        <title>Glaciihabitans arcticus sp. nov., a psychrotolerant bacterium isolated from polar soil.</title>
        <authorList>
            <person name="Dahal R.H."/>
        </authorList>
    </citation>
    <scope>NUCLEOTIDE SEQUENCE [LARGE SCALE GENOMIC DNA]</scope>
    <source>
        <strain evidence="14">RP-3-7</strain>
    </source>
</reference>
<dbReference type="PANTHER" id="PTHR43725:SF47">
    <property type="entry name" value="UDP-GLUCOSE 4-EPIMERASE"/>
    <property type="match status" value="1"/>
</dbReference>
<dbReference type="InterPro" id="IPR001509">
    <property type="entry name" value="Epimerase_deHydtase"/>
</dbReference>
<keyword evidence="9 13" id="KW-0413">Isomerase</keyword>
<dbReference type="PANTHER" id="PTHR43725">
    <property type="entry name" value="UDP-GLUCOSE 4-EPIMERASE"/>
    <property type="match status" value="1"/>
</dbReference>
<comment type="pathway">
    <text evidence="3">Carbohydrate metabolism; galactose metabolism.</text>
</comment>
<protein>
    <recommendedName>
        <fullName evidence="6">UDP-glucose 4-epimerase</fullName>
        <ecNumber evidence="5">5.1.3.2</ecNumber>
    </recommendedName>
    <alternativeName>
        <fullName evidence="11">Galactowaldenase</fullName>
    </alternativeName>
    <alternativeName>
        <fullName evidence="10">UDP-galactose 4-epimerase</fullName>
    </alternativeName>
</protein>
<dbReference type="Gene3D" id="3.40.50.720">
    <property type="entry name" value="NAD(P)-binding Rossmann-like Domain"/>
    <property type="match status" value="1"/>
</dbReference>
<dbReference type="NCBIfam" id="TIGR01179">
    <property type="entry name" value="galE"/>
    <property type="match status" value="1"/>
</dbReference>
<comment type="cofactor">
    <cofactor evidence="2">
        <name>NAD(+)</name>
        <dbReference type="ChEBI" id="CHEBI:57540"/>
    </cofactor>
</comment>
<dbReference type="Pfam" id="PF01370">
    <property type="entry name" value="Epimerase"/>
    <property type="match status" value="1"/>
</dbReference>
<dbReference type="EMBL" id="SISG01000001">
    <property type="protein sequence ID" value="TBN56019.1"/>
    <property type="molecule type" value="Genomic_DNA"/>
</dbReference>
<keyword evidence="7" id="KW-0520">NAD</keyword>
<organism evidence="13 14">
    <name type="scientific">Glaciihabitans arcticus</name>
    <dbReference type="NCBI Taxonomy" id="2668039"/>
    <lineage>
        <taxon>Bacteria</taxon>
        <taxon>Bacillati</taxon>
        <taxon>Actinomycetota</taxon>
        <taxon>Actinomycetes</taxon>
        <taxon>Micrococcales</taxon>
        <taxon>Microbacteriaceae</taxon>
        <taxon>Glaciihabitans</taxon>
    </lineage>
</organism>
<dbReference type="Proteomes" id="UP000294194">
    <property type="component" value="Unassembled WGS sequence"/>
</dbReference>
<dbReference type="InterPro" id="IPR036291">
    <property type="entry name" value="NAD(P)-bd_dom_sf"/>
</dbReference>
<evidence type="ECO:0000256" key="11">
    <source>
        <dbReference type="ARBA" id="ARBA00033067"/>
    </source>
</evidence>
<proteinExistence type="inferred from homology"/>
<dbReference type="EC" id="5.1.3.2" evidence="5"/>
<evidence type="ECO:0000313" key="14">
    <source>
        <dbReference type="Proteomes" id="UP000294194"/>
    </source>
</evidence>
<dbReference type="SUPFAM" id="SSF51735">
    <property type="entry name" value="NAD(P)-binding Rossmann-fold domains"/>
    <property type="match status" value="1"/>
</dbReference>
<gene>
    <name evidence="13" type="primary">galE</name>
    <name evidence="13" type="ORF">EYE40_00620</name>
</gene>
<feature type="domain" description="NAD-dependent epimerase/dehydratase" evidence="12">
    <location>
        <begin position="3"/>
        <end position="255"/>
    </location>
</feature>
<evidence type="ECO:0000256" key="1">
    <source>
        <dbReference type="ARBA" id="ARBA00000083"/>
    </source>
</evidence>
<sequence length="327" mass="34966">MKILLTGGAGYIGSTIANACVDQGIEPIILDDFSKGRRDWAGKHVFFEGDVADGDLIDSIFAAHPDISAVIHCAAKIVVPESVEQPVDYYANNVGKGISMLQHLRRNGCERVIFSSSASIYSVSADFTVDENSPINPTSPYANSKAIFESVLRDGAAAGEFRAIALRYFNPIGADPQLRTGLQDPLPSHVLGKLVTAARTGVPFTITGMDWPTRDGSGIRDFIHVWDLALAHVAALKRFDEVATPSAPYAVLNIGTGLGTTVKEFTDMFIEVSGSDLEVLVGPARPGDAAGAYTTSDRAPQALGWTPQLTIEDGIRDSLRWAEKFAG</sequence>
<keyword evidence="14" id="KW-1185">Reference proteome</keyword>